<gene>
    <name evidence="3" type="primary">larA</name>
    <name evidence="3" type="ORF">ACFPXP_11520</name>
</gene>
<feature type="domain" description="LarA-like N-terminal" evidence="1">
    <location>
        <begin position="9"/>
        <end position="204"/>
    </location>
</feature>
<reference evidence="4" key="1">
    <citation type="journal article" date="2019" name="Int. J. Syst. Evol. Microbiol.">
        <title>The Global Catalogue of Microorganisms (GCM) 10K type strain sequencing project: providing services to taxonomists for standard genome sequencing and annotation.</title>
        <authorList>
            <consortium name="The Broad Institute Genomics Platform"/>
            <consortium name="The Broad Institute Genome Sequencing Center for Infectious Disease"/>
            <person name="Wu L."/>
            <person name="Ma J."/>
        </authorList>
    </citation>
    <scope>NUCLEOTIDE SEQUENCE [LARGE SCALE GENOMIC DNA]</scope>
    <source>
        <strain evidence="4">CCM 8749</strain>
    </source>
</reference>
<name>A0ABW1IPQ3_9BACL</name>
<protein>
    <submittedName>
        <fullName evidence="3">Nickel-dependent lactate racemase</fullName>
    </submittedName>
</protein>
<dbReference type="NCBIfam" id="NF033504">
    <property type="entry name" value="Ni_dep_LarA"/>
    <property type="match status" value="1"/>
</dbReference>
<evidence type="ECO:0000313" key="3">
    <source>
        <dbReference type="EMBL" id="MFC5987042.1"/>
    </source>
</evidence>
<dbReference type="RefSeq" id="WP_379894366.1">
    <property type="nucleotide sequence ID" value="NZ_CBCSCT010000057.1"/>
</dbReference>
<feature type="domain" description="Lactate racemase C-terminal" evidence="2">
    <location>
        <begin position="277"/>
        <end position="390"/>
    </location>
</feature>
<dbReference type="Gene3D" id="3.90.226.30">
    <property type="match status" value="1"/>
</dbReference>
<dbReference type="InterPro" id="IPR018657">
    <property type="entry name" value="LarA-like_N"/>
</dbReference>
<comment type="caution">
    <text evidence="3">The sequence shown here is derived from an EMBL/GenBank/DDBJ whole genome shotgun (WGS) entry which is preliminary data.</text>
</comment>
<organism evidence="3 4">
    <name type="scientific">Marinicrinis lubricantis</name>
    <dbReference type="NCBI Taxonomy" id="2086470"/>
    <lineage>
        <taxon>Bacteria</taxon>
        <taxon>Bacillati</taxon>
        <taxon>Bacillota</taxon>
        <taxon>Bacilli</taxon>
        <taxon>Bacillales</taxon>
        <taxon>Paenibacillaceae</taxon>
    </lineage>
</organism>
<evidence type="ECO:0000259" key="1">
    <source>
        <dbReference type="Pfam" id="PF09861"/>
    </source>
</evidence>
<evidence type="ECO:0000259" key="2">
    <source>
        <dbReference type="Pfam" id="PF21113"/>
    </source>
</evidence>
<dbReference type="Pfam" id="PF21113">
    <property type="entry name" value="LarA_C"/>
    <property type="match status" value="1"/>
</dbReference>
<sequence length="421" mass="46887">MTHTLQLPFGTSHLSLSVPHPQSLVQVKYDSESRQEEKEIIKDALRHPIGTNPLNELCRERSNVVILISDMTRLTPTHRFLPYLLDELLMGEVRAEQIRIIVALGTHRVHTENELRTLVGNSIYTQYTVQNHSSLSEECVFLGTTSSGTPVEINRYVAEADFVIATGCIEPHRLAGISGGVKSLFPGTASTRSIEHNHSFFMTEQIEPGNMQNRIHNDFLEVLQFKKIDFILNVIVDHERQILDAVAGDCIEAHQAGAQIAKKRFMVPVYRKFPYTLVSPGGTPKDLHLYQVLKTIQNASEITRTGGTILCAAPCAEHYGSAHLQQIVDSSKDLDHMVKRLESEFIVGAHKAVTLKKLTDQFRIELYSEMPPALVERVGLIPISSLQDRLSICISQHSEPGAFMPYGAITFPMASQSSSVG</sequence>
<dbReference type="PANTHER" id="PTHR33171:SF17">
    <property type="entry name" value="LARA-LIKE N-TERMINAL DOMAIN-CONTAINING PROTEIN"/>
    <property type="match status" value="1"/>
</dbReference>
<dbReference type="InterPro" id="IPR048520">
    <property type="entry name" value="LarA_C"/>
</dbReference>
<dbReference type="InterPro" id="IPR043166">
    <property type="entry name" value="LarA-like_C"/>
</dbReference>
<evidence type="ECO:0000313" key="4">
    <source>
        <dbReference type="Proteomes" id="UP001596250"/>
    </source>
</evidence>
<keyword evidence="4" id="KW-1185">Reference proteome</keyword>
<dbReference type="PANTHER" id="PTHR33171">
    <property type="entry name" value="LAR_N DOMAIN-CONTAINING PROTEIN"/>
    <property type="match status" value="1"/>
</dbReference>
<dbReference type="InterPro" id="IPR047926">
    <property type="entry name" value="Ni_dep_LarA"/>
</dbReference>
<dbReference type="Proteomes" id="UP001596250">
    <property type="component" value="Unassembled WGS sequence"/>
</dbReference>
<dbReference type="Pfam" id="PF09861">
    <property type="entry name" value="Lar_N"/>
    <property type="match status" value="1"/>
</dbReference>
<dbReference type="InterPro" id="IPR048068">
    <property type="entry name" value="LarA-like"/>
</dbReference>
<dbReference type="EMBL" id="JBHSQV010000148">
    <property type="protein sequence ID" value="MFC5987042.1"/>
    <property type="molecule type" value="Genomic_DNA"/>
</dbReference>
<dbReference type="Gene3D" id="3.40.50.11440">
    <property type="match status" value="1"/>
</dbReference>
<accession>A0ABW1IPQ3</accession>
<proteinExistence type="predicted"/>